<reference evidence="2" key="1">
    <citation type="submission" date="2020-10" db="EMBL/GenBank/DDBJ databases">
        <authorList>
            <person name="Kikuchi T."/>
        </authorList>
    </citation>
    <scope>NUCLEOTIDE SEQUENCE</scope>
    <source>
        <strain evidence="2">NKZ352</strain>
    </source>
</reference>
<feature type="transmembrane region" description="Helical" evidence="1">
    <location>
        <begin position="101"/>
        <end position="120"/>
    </location>
</feature>
<dbReference type="AlphaFoldDB" id="A0A8S1H142"/>
<evidence type="ECO:0000313" key="2">
    <source>
        <dbReference type="EMBL" id="CAD6189107.1"/>
    </source>
</evidence>
<sequence length="247" mass="28410">MTRPTAPILTADYYTYSTYSQGRDFYGDFEPKSERSYSSNQRPIRLEPTICKNKSRCKPSVEATGAAHFITFLYLITSIIVLGFLVYAYYFQRIRNEAVSYASWVMAAIASTSVLMHVGIAKRQPFLCIPFVVLRTMEAFTCICLIIAFVWSIADRNNEFYNFFVRCTEFLLAFLPSKYNINLNDAAIQLCIIGLVLTVTLLGLSVYICRVSFECTMWVADELRARRQQKTFEQSRTRIASDELYCN</sequence>
<keyword evidence="1" id="KW-1133">Transmembrane helix</keyword>
<feature type="transmembrane region" description="Helical" evidence="1">
    <location>
        <begin position="132"/>
        <end position="154"/>
    </location>
</feature>
<keyword evidence="3" id="KW-1185">Reference proteome</keyword>
<organism evidence="2 3">
    <name type="scientific">Caenorhabditis auriculariae</name>
    <dbReference type="NCBI Taxonomy" id="2777116"/>
    <lineage>
        <taxon>Eukaryota</taxon>
        <taxon>Metazoa</taxon>
        <taxon>Ecdysozoa</taxon>
        <taxon>Nematoda</taxon>
        <taxon>Chromadorea</taxon>
        <taxon>Rhabditida</taxon>
        <taxon>Rhabditina</taxon>
        <taxon>Rhabditomorpha</taxon>
        <taxon>Rhabditoidea</taxon>
        <taxon>Rhabditidae</taxon>
        <taxon>Peloderinae</taxon>
        <taxon>Caenorhabditis</taxon>
    </lineage>
</organism>
<comment type="caution">
    <text evidence="2">The sequence shown here is derived from an EMBL/GenBank/DDBJ whole genome shotgun (WGS) entry which is preliminary data.</text>
</comment>
<evidence type="ECO:0000313" key="3">
    <source>
        <dbReference type="Proteomes" id="UP000835052"/>
    </source>
</evidence>
<keyword evidence="1" id="KW-0472">Membrane</keyword>
<feature type="transmembrane region" description="Helical" evidence="1">
    <location>
        <begin position="66"/>
        <end position="89"/>
    </location>
</feature>
<dbReference type="Proteomes" id="UP000835052">
    <property type="component" value="Unassembled WGS sequence"/>
</dbReference>
<feature type="transmembrane region" description="Helical" evidence="1">
    <location>
        <begin position="186"/>
        <end position="208"/>
    </location>
</feature>
<evidence type="ECO:0000256" key="1">
    <source>
        <dbReference type="SAM" id="Phobius"/>
    </source>
</evidence>
<protein>
    <submittedName>
        <fullName evidence="2">Uncharacterized protein</fullName>
    </submittedName>
</protein>
<proteinExistence type="predicted"/>
<gene>
    <name evidence="2" type="ORF">CAUJ_LOCUS5026</name>
</gene>
<keyword evidence="1" id="KW-0812">Transmembrane</keyword>
<dbReference type="EMBL" id="CAJGYM010000010">
    <property type="protein sequence ID" value="CAD6189107.1"/>
    <property type="molecule type" value="Genomic_DNA"/>
</dbReference>
<accession>A0A8S1H142</accession>
<name>A0A8S1H142_9PELO</name>
<dbReference type="OrthoDB" id="5842252at2759"/>